<evidence type="ECO:0000256" key="1">
    <source>
        <dbReference type="SAM" id="MobiDB-lite"/>
    </source>
</evidence>
<dbReference type="Proteomes" id="UP001500635">
    <property type="component" value="Unassembled WGS sequence"/>
</dbReference>
<sequence>MVCDAHHATVTPVGNRTAPVAGGRYAGRAGWSHPRIQAGAVRVNHTHDCVELYRRALERWEAARGLWLQSYAERETARREQAAYREPVGTIRDDVSGILDGDAGPRILEWMLAEHDAVPSDAPTPGASGAREPRRPVLSRQEDHGTLAEAH</sequence>
<evidence type="ECO:0000313" key="3">
    <source>
        <dbReference type="Proteomes" id="UP001500635"/>
    </source>
</evidence>
<proteinExistence type="predicted"/>
<name>A0ABP8K1N8_9ACTN</name>
<feature type="compositionally biased region" description="Basic and acidic residues" evidence="1">
    <location>
        <begin position="131"/>
        <end position="151"/>
    </location>
</feature>
<accession>A0ABP8K1N8</accession>
<evidence type="ECO:0000313" key="2">
    <source>
        <dbReference type="EMBL" id="GAA4399059.1"/>
    </source>
</evidence>
<comment type="caution">
    <text evidence="2">The sequence shown here is derived from an EMBL/GenBank/DDBJ whole genome shotgun (WGS) entry which is preliminary data.</text>
</comment>
<feature type="region of interest" description="Disordered" evidence="1">
    <location>
        <begin position="116"/>
        <end position="151"/>
    </location>
</feature>
<organism evidence="2 3">
    <name type="scientific">Tsukamurella soli</name>
    <dbReference type="NCBI Taxonomy" id="644556"/>
    <lineage>
        <taxon>Bacteria</taxon>
        <taxon>Bacillati</taxon>
        <taxon>Actinomycetota</taxon>
        <taxon>Actinomycetes</taxon>
        <taxon>Mycobacteriales</taxon>
        <taxon>Tsukamurellaceae</taxon>
        <taxon>Tsukamurella</taxon>
    </lineage>
</organism>
<keyword evidence="3" id="KW-1185">Reference proteome</keyword>
<dbReference type="EMBL" id="BAABFR010000066">
    <property type="protein sequence ID" value="GAA4399059.1"/>
    <property type="molecule type" value="Genomic_DNA"/>
</dbReference>
<reference evidence="3" key="1">
    <citation type="journal article" date="2019" name="Int. J. Syst. Evol. Microbiol.">
        <title>The Global Catalogue of Microorganisms (GCM) 10K type strain sequencing project: providing services to taxonomists for standard genome sequencing and annotation.</title>
        <authorList>
            <consortium name="The Broad Institute Genomics Platform"/>
            <consortium name="The Broad Institute Genome Sequencing Center for Infectious Disease"/>
            <person name="Wu L."/>
            <person name="Ma J."/>
        </authorList>
    </citation>
    <scope>NUCLEOTIDE SEQUENCE [LARGE SCALE GENOMIC DNA]</scope>
    <source>
        <strain evidence="3">JCM 17688</strain>
    </source>
</reference>
<protein>
    <submittedName>
        <fullName evidence="2">Uncharacterized protein</fullName>
    </submittedName>
</protein>
<gene>
    <name evidence="2" type="ORF">GCM10023147_35960</name>
</gene>